<feature type="region of interest" description="Disordered" evidence="1">
    <location>
        <begin position="203"/>
        <end position="230"/>
    </location>
</feature>
<keyword evidence="3" id="KW-1185">Reference proteome</keyword>
<dbReference type="EMBL" id="CCKQ01011383">
    <property type="protein sequence ID" value="CDW82946.1"/>
    <property type="molecule type" value="Genomic_DNA"/>
</dbReference>
<dbReference type="Proteomes" id="UP000039865">
    <property type="component" value="Unassembled WGS sequence"/>
</dbReference>
<accession>A0A078AM41</accession>
<gene>
    <name evidence="2" type="primary">Contig1228.g1346</name>
    <name evidence="2" type="ORF">STYLEM_11983</name>
</gene>
<reference evidence="2 3" key="1">
    <citation type="submission" date="2014-06" db="EMBL/GenBank/DDBJ databases">
        <authorList>
            <person name="Swart Estienne"/>
        </authorList>
    </citation>
    <scope>NUCLEOTIDE SEQUENCE [LARGE SCALE GENOMIC DNA]</scope>
    <source>
        <strain evidence="2 3">130c</strain>
    </source>
</reference>
<evidence type="ECO:0000256" key="1">
    <source>
        <dbReference type="SAM" id="MobiDB-lite"/>
    </source>
</evidence>
<proteinExistence type="predicted"/>
<dbReference type="Gene3D" id="3.90.1140.10">
    <property type="entry name" value="Cyclic phosphodiesterase"/>
    <property type="match status" value="1"/>
</dbReference>
<dbReference type="AlphaFoldDB" id="A0A078AM41"/>
<feature type="compositionally biased region" description="Basic residues" evidence="1">
    <location>
        <begin position="217"/>
        <end position="230"/>
    </location>
</feature>
<organism evidence="2 3">
    <name type="scientific">Stylonychia lemnae</name>
    <name type="common">Ciliate</name>
    <dbReference type="NCBI Taxonomy" id="5949"/>
    <lineage>
        <taxon>Eukaryota</taxon>
        <taxon>Sar</taxon>
        <taxon>Alveolata</taxon>
        <taxon>Ciliophora</taxon>
        <taxon>Intramacronucleata</taxon>
        <taxon>Spirotrichea</taxon>
        <taxon>Stichotrichia</taxon>
        <taxon>Sporadotrichida</taxon>
        <taxon>Oxytrichidae</taxon>
        <taxon>Stylonychinae</taxon>
        <taxon>Stylonychia</taxon>
    </lineage>
</organism>
<evidence type="ECO:0000313" key="2">
    <source>
        <dbReference type="EMBL" id="CDW82946.1"/>
    </source>
</evidence>
<protein>
    <submittedName>
        <fullName evidence="2">Uncharacterized protein</fullName>
    </submittedName>
</protein>
<name>A0A078AM41_STYLE</name>
<sequence>MDNQNISNEIIENESQGSQISTVLEDQEPFQSTSQSRQMYKLFKSFELLSKYTLFQNVTSKKLKKFTLNELCSFGKQAIYQSIPDQREFMTFNKQARESLMKAQALILDIIQSQNCPFILELGDSLEFFGSSVDKSRLIYIPIKTNELLMEINNAIIQQFIDDKILERNDLAGAHIELNQQKSRYEQQNMHLTLINTRLVKNERKKRSNQSEQNNKSKQKKFSKKKKGKNFKRPEFEKLSIDATEVIQVPLKLGSFQVNQICLCDKNQIDNRELYSEPIHTLRI</sequence>
<evidence type="ECO:0000313" key="3">
    <source>
        <dbReference type="Proteomes" id="UP000039865"/>
    </source>
</evidence>
<dbReference type="InParanoid" id="A0A078AM41"/>